<evidence type="ECO:0000313" key="3">
    <source>
        <dbReference type="Proteomes" id="UP000250790"/>
    </source>
</evidence>
<dbReference type="InterPro" id="IPR050026">
    <property type="entry name" value="PHA_gran_PhaM_N"/>
</dbReference>
<feature type="region of interest" description="Disordered" evidence="1">
    <location>
        <begin position="113"/>
        <end position="153"/>
    </location>
</feature>
<feature type="region of interest" description="Disordered" evidence="1">
    <location>
        <begin position="188"/>
        <end position="236"/>
    </location>
</feature>
<dbReference type="OrthoDB" id="8566581at2"/>
<sequence>MSDSSAFGFGKFVPGFDFLQNLSKTAAQATPGASAGAVPGMASWVAPTLSIEEIDKRIQELKSVLFWLEQNTTALKATIQAMEVQKMTLSTLQSMNVSMADLAKAFTAKAPAAGPQAAAPQQAAPQPEPVQPEPDVEKEATEEPSTGAASAKPAVDPMQWWGALTQQFQNIAAAAVKDVAAEAMKTGMTAKGASTSAAGKKPTPAKKAAAKKTAAAKRKPTAKSAPRQAASKRKTS</sequence>
<organism evidence="2 3">
    <name type="scientific">Limnohabitans parvus II-B4</name>
    <dbReference type="NCBI Taxonomy" id="1293052"/>
    <lineage>
        <taxon>Bacteria</taxon>
        <taxon>Pseudomonadati</taxon>
        <taxon>Pseudomonadota</taxon>
        <taxon>Betaproteobacteria</taxon>
        <taxon>Burkholderiales</taxon>
        <taxon>Comamonadaceae</taxon>
        <taxon>Limnohabitans</taxon>
    </lineage>
</organism>
<accession>A0A315E9W0</accession>
<reference evidence="2 3" key="1">
    <citation type="submission" date="2017-04" db="EMBL/GenBank/DDBJ databases">
        <title>Unexpected and diverse lifestyles within the genus Limnohabitans.</title>
        <authorList>
            <person name="Kasalicky V."/>
            <person name="Mehrshad M."/>
            <person name="Andrei S.-A."/>
            <person name="Salcher M."/>
            <person name="Kratochvilova H."/>
            <person name="Simek K."/>
            <person name="Ghai R."/>
        </authorList>
    </citation>
    <scope>NUCLEOTIDE SEQUENCE [LARGE SCALE GENOMIC DNA]</scope>
    <source>
        <strain evidence="2 3">II-B4</strain>
    </source>
</reference>
<proteinExistence type="predicted"/>
<name>A0A315E9W0_9BURK</name>
<comment type="caution">
    <text evidence="2">The sequence shown here is derived from an EMBL/GenBank/DDBJ whole genome shotgun (WGS) entry which is preliminary data.</text>
</comment>
<dbReference type="Proteomes" id="UP000250790">
    <property type="component" value="Unassembled WGS sequence"/>
</dbReference>
<feature type="compositionally biased region" description="Low complexity" evidence="1">
    <location>
        <begin position="188"/>
        <end position="207"/>
    </location>
</feature>
<evidence type="ECO:0000313" key="2">
    <source>
        <dbReference type="EMBL" id="PUE54101.1"/>
    </source>
</evidence>
<keyword evidence="3" id="KW-1185">Reference proteome</keyword>
<dbReference type="NCBIfam" id="NF043076">
    <property type="entry name" value="PHA_gran_PhaM"/>
    <property type="match status" value="1"/>
</dbReference>
<feature type="compositionally biased region" description="Low complexity" evidence="1">
    <location>
        <begin position="113"/>
        <end position="125"/>
    </location>
</feature>
<protein>
    <submittedName>
        <fullName evidence="2">Uncharacterized protein</fullName>
    </submittedName>
</protein>
<dbReference type="AlphaFoldDB" id="A0A315E9W0"/>
<dbReference type="EMBL" id="NESN01000002">
    <property type="protein sequence ID" value="PUE54101.1"/>
    <property type="molecule type" value="Genomic_DNA"/>
</dbReference>
<feature type="compositionally biased region" description="Basic residues" evidence="1">
    <location>
        <begin position="208"/>
        <end position="221"/>
    </location>
</feature>
<gene>
    <name evidence="2" type="ORF">B9Z37_05905</name>
</gene>
<dbReference type="RefSeq" id="WP_108312087.1">
    <property type="nucleotide sequence ID" value="NZ_NESN01000002.1"/>
</dbReference>
<evidence type="ECO:0000256" key="1">
    <source>
        <dbReference type="SAM" id="MobiDB-lite"/>
    </source>
</evidence>